<gene>
    <name evidence="1" type="ORF">MENT_LOCUS17499</name>
</gene>
<dbReference type="Proteomes" id="UP000580250">
    <property type="component" value="Unassembled WGS sequence"/>
</dbReference>
<dbReference type="OrthoDB" id="5307922at2759"/>
<dbReference type="AlphaFoldDB" id="A0A6V7UUG0"/>
<organism evidence="1 2">
    <name type="scientific">Meloidogyne enterolobii</name>
    <name type="common">Root-knot nematode worm</name>
    <name type="synonym">Meloidogyne mayaguensis</name>
    <dbReference type="NCBI Taxonomy" id="390850"/>
    <lineage>
        <taxon>Eukaryota</taxon>
        <taxon>Metazoa</taxon>
        <taxon>Ecdysozoa</taxon>
        <taxon>Nematoda</taxon>
        <taxon>Chromadorea</taxon>
        <taxon>Rhabditida</taxon>
        <taxon>Tylenchina</taxon>
        <taxon>Tylenchomorpha</taxon>
        <taxon>Tylenchoidea</taxon>
        <taxon>Meloidogynidae</taxon>
        <taxon>Meloidogyninae</taxon>
        <taxon>Meloidogyne</taxon>
    </lineage>
</organism>
<evidence type="ECO:0000313" key="2">
    <source>
        <dbReference type="Proteomes" id="UP000580250"/>
    </source>
</evidence>
<dbReference type="EMBL" id="CAJEWN010000113">
    <property type="protein sequence ID" value="CAD2165940.1"/>
    <property type="molecule type" value="Genomic_DNA"/>
</dbReference>
<sequence>MDSMGNSTDNPSTLSYINFDISRPKYGMVVELDLNGKIIRSYHDPTGTVIQGVSQASDDGDFLYLGSFHADFIGKVPKKG</sequence>
<protein>
    <submittedName>
        <fullName evidence="1">Uncharacterized protein</fullName>
    </submittedName>
</protein>
<accession>A0A6V7UUG0</accession>
<evidence type="ECO:0000313" key="1">
    <source>
        <dbReference type="EMBL" id="CAD2165940.1"/>
    </source>
</evidence>
<name>A0A6V7UUG0_MELEN</name>
<reference evidence="1 2" key="1">
    <citation type="submission" date="2020-08" db="EMBL/GenBank/DDBJ databases">
        <authorList>
            <person name="Koutsovoulos G."/>
            <person name="Danchin GJ E."/>
        </authorList>
    </citation>
    <scope>NUCLEOTIDE SEQUENCE [LARGE SCALE GENOMIC DNA]</scope>
</reference>
<comment type="caution">
    <text evidence="1">The sequence shown here is derived from an EMBL/GenBank/DDBJ whole genome shotgun (WGS) entry which is preliminary data.</text>
</comment>
<dbReference type="SUPFAM" id="SSF63829">
    <property type="entry name" value="Calcium-dependent phosphotriesterase"/>
    <property type="match status" value="1"/>
</dbReference>
<proteinExistence type="predicted"/>